<evidence type="ECO:0000313" key="1">
    <source>
        <dbReference type="EMBL" id="MCR6545212.1"/>
    </source>
</evidence>
<dbReference type="Proteomes" id="UP001524944">
    <property type="component" value="Unassembled WGS sequence"/>
</dbReference>
<dbReference type="SUPFAM" id="SSF47240">
    <property type="entry name" value="Ferritin-like"/>
    <property type="match status" value="1"/>
</dbReference>
<dbReference type="CDD" id="cd00657">
    <property type="entry name" value="Ferritin_like"/>
    <property type="match status" value="1"/>
</dbReference>
<name>A0ABT1Y2W4_9FIRM</name>
<dbReference type="Gene3D" id="1.20.1260.10">
    <property type="match status" value="1"/>
</dbReference>
<evidence type="ECO:0000313" key="2">
    <source>
        <dbReference type="Proteomes" id="UP001524944"/>
    </source>
</evidence>
<organism evidence="1 2">
    <name type="scientific">Dehalobacterium formicoaceticum</name>
    <dbReference type="NCBI Taxonomy" id="51515"/>
    <lineage>
        <taxon>Bacteria</taxon>
        <taxon>Bacillati</taxon>
        <taxon>Bacillota</taxon>
        <taxon>Clostridia</taxon>
        <taxon>Eubacteriales</taxon>
        <taxon>Peptococcaceae</taxon>
        <taxon>Dehalobacterium</taxon>
    </lineage>
</organism>
<comment type="caution">
    <text evidence="1">The sequence shown here is derived from an EMBL/GenBank/DDBJ whole genome shotgun (WGS) entry which is preliminary data.</text>
</comment>
<dbReference type="InterPro" id="IPR009078">
    <property type="entry name" value="Ferritin-like_SF"/>
</dbReference>
<gene>
    <name evidence="1" type="ORF">NVS47_06740</name>
</gene>
<dbReference type="RefSeq" id="WP_157677273.1">
    <property type="nucleotide sequence ID" value="NZ_CP022121.1"/>
</dbReference>
<sequence>MLNEKDIIQKLNWFYSLELNQVDLYAAQSKKVEDIYLKRTLERVAVIEEQHVKNISEMIKQYGGQPTVLGEFVAPLTGKLAGNLSGISGVTNLLKANILLEQKAMADYKDFILKAGGHQTLFDLLWGNLIDEDLHTAWFSNKVKELQ</sequence>
<accession>A0ABT1Y2W4</accession>
<proteinExistence type="predicted"/>
<reference evidence="1 2" key="1">
    <citation type="submission" date="2022-08" db="EMBL/GenBank/DDBJ databases">
        <title>Proteogenomics of the novel Dehalobacterium formicoaceticum strain EZ94 highlights a key role of methyltransferases during anaerobic dichloromethane degradation.</title>
        <authorList>
            <person name="Wasmund K."/>
        </authorList>
    </citation>
    <scope>NUCLEOTIDE SEQUENCE [LARGE SCALE GENOMIC DNA]</scope>
    <source>
        <strain evidence="1 2">EZ94</strain>
    </source>
</reference>
<protein>
    <submittedName>
        <fullName evidence="1">Ferritin-like domain-containing protein</fullName>
    </submittedName>
</protein>
<dbReference type="EMBL" id="JANPWE010000002">
    <property type="protein sequence ID" value="MCR6545212.1"/>
    <property type="molecule type" value="Genomic_DNA"/>
</dbReference>
<dbReference type="InterPro" id="IPR012347">
    <property type="entry name" value="Ferritin-like"/>
</dbReference>
<keyword evidence="2" id="KW-1185">Reference proteome</keyword>